<feature type="domain" description="Glycosyltransferase subfamily 4-like N-terminal" evidence="1">
    <location>
        <begin position="4"/>
        <end position="147"/>
    </location>
</feature>
<name>A0ABS0GFU6_9VIBR</name>
<proteinExistence type="predicted"/>
<dbReference type="CDD" id="cd03808">
    <property type="entry name" value="GT4_CapM-like"/>
    <property type="match status" value="1"/>
</dbReference>
<dbReference type="Gene3D" id="3.40.50.2000">
    <property type="entry name" value="Glycogen Phosphorylase B"/>
    <property type="match status" value="2"/>
</dbReference>
<protein>
    <submittedName>
        <fullName evidence="2">Glycosyltransferase family 4 protein</fullName>
    </submittedName>
</protein>
<organism evidence="2 3">
    <name type="scientific">Vibrio nitrifigilis</name>
    <dbReference type="NCBI Taxonomy" id="2789781"/>
    <lineage>
        <taxon>Bacteria</taxon>
        <taxon>Pseudomonadati</taxon>
        <taxon>Pseudomonadota</taxon>
        <taxon>Gammaproteobacteria</taxon>
        <taxon>Vibrionales</taxon>
        <taxon>Vibrionaceae</taxon>
        <taxon>Vibrio</taxon>
    </lineage>
</organism>
<dbReference type="PANTHER" id="PTHR12526:SF638">
    <property type="entry name" value="SPORE COAT PROTEIN SA"/>
    <property type="match status" value="1"/>
</dbReference>
<gene>
    <name evidence="2" type="ORF">I1A42_11700</name>
</gene>
<evidence type="ECO:0000259" key="1">
    <source>
        <dbReference type="Pfam" id="PF13477"/>
    </source>
</evidence>
<dbReference type="PANTHER" id="PTHR12526">
    <property type="entry name" value="GLYCOSYLTRANSFERASE"/>
    <property type="match status" value="1"/>
</dbReference>
<dbReference type="Pfam" id="PF13477">
    <property type="entry name" value="Glyco_trans_4_2"/>
    <property type="match status" value="1"/>
</dbReference>
<evidence type="ECO:0000313" key="3">
    <source>
        <dbReference type="Proteomes" id="UP000597206"/>
    </source>
</evidence>
<evidence type="ECO:0000313" key="2">
    <source>
        <dbReference type="EMBL" id="MBF9001210.1"/>
    </source>
</evidence>
<dbReference type="InterPro" id="IPR028098">
    <property type="entry name" value="Glyco_trans_4-like_N"/>
</dbReference>
<keyword evidence="3" id="KW-1185">Reference proteome</keyword>
<accession>A0ABS0GFU6</accession>
<dbReference type="EMBL" id="JADPMR010000001">
    <property type="protein sequence ID" value="MBF9001210.1"/>
    <property type="molecule type" value="Genomic_DNA"/>
</dbReference>
<sequence>MKRIVIVANTSWFIYNFFRSSILELIKTHSEVYILAPWDDTSDKLIDLGCVYKDLYMDRNGANFSSEIRSIREIYFYFREVKPDCILNFTPKINIYSCVCSKILGIKVINTVSGLGSIFIDKGWKSYIGKILLKVSQPFADHVIFQNIDDMNIYLDNRLINSERCSRVNGIGIDLKRFRPVQSRNDGNVKFILTGRMLESKGVRVFAKSAKIVKQKILDDVDFCDTNVQFSLLGFIDNTHAHSISESELLQFSKEYNVDYLGSTDNVFDIVKDYDCVVLPSFYREGVPQSLIEACAMGKPIITTDNVGCRDTVIDKESGYIIPIKDPHALADAMLKIIKLGHEGRLAFGVKGRQKAVRDFNHLKISKHYIDIINSLILE</sequence>
<dbReference type="Pfam" id="PF13692">
    <property type="entry name" value="Glyco_trans_1_4"/>
    <property type="match status" value="1"/>
</dbReference>
<dbReference type="RefSeq" id="WP_196123581.1">
    <property type="nucleotide sequence ID" value="NZ_JADPMR010000001.1"/>
</dbReference>
<reference evidence="2 3" key="1">
    <citation type="submission" date="2020-11" db="EMBL/GenBank/DDBJ databases">
        <title>Vibrio nitrifigilis sp. nov., a marine nitrogen-fixing bacterium isolated from the lagoon sediment of an islet inside an atoll.</title>
        <authorList>
            <person name="Wang L.-T."/>
            <person name="Shieh W.Y."/>
        </authorList>
    </citation>
    <scope>NUCLEOTIDE SEQUENCE [LARGE SCALE GENOMIC DNA]</scope>
    <source>
        <strain evidence="2 3">NFV-1</strain>
    </source>
</reference>
<comment type="caution">
    <text evidence="2">The sequence shown here is derived from an EMBL/GenBank/DDBJ whole genome shotgun (WGS) entry which is preliminary data.</text>
</comment>
<dbReference type="Proteomes" id="UP000597206">
    <property type="component" value="Unassembled WGS sequence"/>
</dbReference>
<dbReference type="SUPFAM" id="SSF53756">
    <property type="entry name" value="UDP-Glycosyltransferase/glycogen phosphorylase"/>
    <property type="match status" value="1"/>
</dbReference>